<gene>
    <name evidence="2" type="ORF">ACFP1K_36855</name>
</gene>
<evidence type="ECO:0000313" key="3">
    <source>
        <dbReference type="Proteomes" id="UP001596137"/>
    </source>
</evidence>
<proteinExistence type="predicted"/>
<keyword evidence="2" id="KW-0560">Oxidoreductase</keyword>
<dbReference type="GO" id="GO:0051213">
    <property type="term" value="F:dioxygenase activity"/>
    <property type="evidence" value="ECO:0007669"/>
    <property type="project" value="UniProtKB-KW"/>
</dbReference>
<feature type="region of interest" description="Disordered" evidence="1">
    <location>
        <begin position="241"/>
        <end position="267"/>
    </location>
</feature>
<keyword evidence="3" id="KW-1185">Reference proteome</keyword>
<evidence type="ECO:0000313" key="2">
    <source>
        <dbReference type="EMBL" id="MFC6086787.1"/>
    </source>
</evidence>
<accession>A0ABW1NWS6</accession>
<dbReference type="EMBL" id="JBHSRF010000100">
    <property type="protein sequence ID" value="MFC6086787.1"/>
    <property type="molecule type" value="Genomic_DNA"/>
</dbReference>
<comment type="caution">
    <text evidence="2">The sequence shown here is derived from an EMBL/GenBank/DDBJ whole genome shotgun (WGS) entry which is preliminary data.</text>
</comment>
<dbReference type="Proteomes" id="UP001596137">
    <property type="component" value="Unassembled WGS sequence"/>
</dbReference>
<reference evidence="3" key="1">
    <citation type="journal article" date="2019" name="Int. J. Syst. Evol. Microbiol.">
        <title>The Global Catalogue of Microorganisms (GCM) 10K type strain sequencing project: providing services to taxonomists for standard genome sequencing and annotation.</title>
        <authorList>
            <consortium name="The Broad Institute Genomics Platform"/>
            <consortium name="The Broad Institute Genome Sequencing Center for Infectious Disease"/>
            <person name="Wu L."/>
            <person name="Ma J."/>
        </authorList>
    </citation>
    <scope>NUCLEOTIDE SEQUENCE [LARGE SCALE GENOMIC DNA]</scope>
    <source>
        <strain evidence="3">JCM 30346</strain>
    </source>
</reference>
<dbReference type="RefSeq" id="WP_380762310.1">
    <property type="nucleotide sequence ID" value="NZ_JBHSRF010000100.1"/>
</dbReference>
<organism evidence="2 3">
    <name type="scientific">Sphaerisporangium aureirubrum</name>
    <dbReference type="NCBI Taxonomy" id="1544736"/>
    <lineage>
        <taxon>Bacteria</taxon>
        <taxon>Bacillati</taxon>
        <taxon>Actinomycetota</taxon>
        <taxon>Actinomycetes</taxon>
        <taxon>Streptosporangiales</taxon>
        <taxon>Streptosporangiaceae</taxon>
        <taxon>Sphaerisporangium</taxon>
    </lineage>
</organism>
<dbReference type="Pfam" id="PF05721">
    <property type="entry name" value="PhyH"/>
    <property type="match status" value="1"/>
</dbReference>
<dbReference type="SUPFAM" id="SSF51197">
    <property type="entry name" value="Clavaminate synthase-like"/>
    <property type="match status" value="1"/>
</dbReference>
<name>A0ABW1NWS6_9ACTN</name>
<dbReference type="Gene3D" id="2.60.120.620">
    <property type="entry name" value="q2cbj1_9rhob like domain"/>
    <property type="match status" value="1"/>
</dbReference>
<dbReference type="PANTHER" id="PTHR20883">
    <property type="entry name" value="PHYTANOYL-COA DIOXYGENASE DOMAIN CONTAINING 1"/>
    <property type="match status" value="1"/>
</dbReference>
<protein>
    <submittedName>
        <fullName evidence="2">Phytanoyl-CoA dioxygenase family protein</fullName>
    </submittedName>
</protein>
<keyword evidence="2" id="KW-0223">Dioxygenase</keyword>
<sequence>MLSDAQLREYHDDGFVVVPEVLTSRDLARIRDEVERLYGADHPGRVLEKDGRTIRGVHGCHQTSELFSRLVRLPDLLESAEQLLASKVYVHQSKVNAKRALRGDVWPWHQDYIFWEREDGMPAPLVTNVALLLDDATPYNGPLLFVPGSHRMGTLSTERRRAAGGEESWKSNLAADLDYALTAEQLAALVARLGMRAATGAAGSMVLFDPRLVHGSGTNMSPYDRQLLIITYNSVDNVPQQVPSRRPEFLSASDTTPLAPLTGGLRP</sequence>
<dbReference type="InterPro" id="IPR008775">
    <property type="entry name" value="Phytyl_CoA_dOase-like"/>
</dbReference>
<dbReference type="PANTHER" id="PTHR20883:SF48">
    <property type="entry name" value="ECTOINE DIOXYGENASE"/>
    <property type="match status" value="1"/>
</dbReference>
<evidence type="ECO:0000256" key="1">
    <source>
        <dbReference type="SAM" id="MobiDB-lite"/>
    </source>
</evidence>